<dbReference type="InterPro" id="IPR016024">
    <property type="entry name" value="ARM-type_fold"/>
</dbReference>
<organism evidence="1 2">
    <name type="scientific">Heterodera trifolii</name>
    <dbReference type="NCBI Taxonomy" id="157864"/>
    <lineage>
        <taxon>Eukaryota</taxon>
        <taxon>Metazoa</taxon>
        <taxon>Ecdysozoa</taxon>
        <taxon>Nematoda</taxon>
        <taxon>Chromadorea</taxon>
        <taxon>Rhabditida</taxon>
        <taxon>Tylenchina</taxon>
        <taxon>Tylenchomorpha</taxon>
        <taxon>Tylenchoidea</taxon>
        <taxon>Heteroderidae</taxon>
        <taxon>Heteroderinae</taxon>
        <taxon>Heterodera</taxon>
    </lineage>
</organism>
<protein>
    <submittedName>
        <fullName evidence="1">Uncharacterized protein</fullName>
    </submittedName>
</protein>
<dbReference type="SUPFAM" id="SSF48371">
    <property type="entry name" value="ARM repeat"/>
    <property type="match status" value="1"/>
</dbReference>
<evidence type="ECO:0000313" key="2">
    <source>
        <dbReference type="Proteomes" id="UP001620626"/>
    </source>
</evidence>
<comment type="caution">
    <text evidence="1">The sequence shown here is derived from an EMBL/GenBank/DDBJ whole genome shotgun (WGS) entry which is preliminary data.</text>
</comment>
<dbReference type="Proteomes" id="UP001620626">
    <property type="component" value="Unassembled WGS sequence"/>
</dbReference>
<evidence type="ECO:0000313" key="1">
    <source>
        <dbReference type="EMBL" id="KAL3076472.1"/>
    </source>
</evidence>
<accession>A0ABD2IER3</accession>
<proteinExistence type="predicted"/>
<keyword evidence="2" id="KW-1185">Reference proteome</keyword>
<reference evidence="1 2" key="1">
    <citation type="submission" date="2024-10" db="EMBL/GenBank/DDBJ databases">
        <authorList>
            <person name="Kim D."/>
        </authorList>
    </citation>
    <scope>NUCLEOTIDE SEQUENCE [LARGE SCALE GENOMIC DNA]</scope>
    <source>
        <strain evidence="1">BH-2024</strain>
    </source>
</reference>
<sequence>MQHHHHHLSCAFWADQLSICKSDRDRRGAPISNHKGNTDQRDDLSLQSIAENVLSVCLDKQNVPVGCLVAEFLFRNGKRFDVKEATKCQITLSGYLNSLKNYNNKNSLALGQILAQILPQFGCSIPLHSLAILVKILKANLHDPCIVQLINSNQLVHLWHHCFYVGRGPNELNKSIAKNLIAIFKVVGPAPIELFKHFLFQVPYFIRHKYLLMQYLLSTCSVDQLNETILLHFFDQLTLCLEGHWCEAELADAFHAMALRFMEMNKSELLVQSISNALTSQNETIRENAVRLWFPKLSTSQLLRKIFSDLRELFRFTVALNQGNTVQHDSEQDCHPPYWFCDSIIDPTIHWSCQEINLWAFLQLVHWATKNQQVTISDAMLLEEDLDIVVNALIGCHKDEIKKIAADALALILARICSKKWHSNGLKSLIQQLASNFECLMQLENINLRNSINSIFFHLFEFYDQEIACVIKSHLHKLLKKCSENNESTNFCFLISNLLHFIGNLNFPLNDKPSRIEMQNFLLTALVYEHDSTIRQQSAQMAFKIAKDCADFKSKLITLFNKMAPKLKYGIVHLYRLFLCLKIDQHELDLQFIGNDDGLKILFTRTKLEQSELSISYQSGLVDFLSYCIKVNEKLLQFGGSDCEAQCVTVSELHLLFENISSSTEDGENDDEFLFWSDTQKKQLSIYSNGIIQSCSAIRWILTKFTAQMGEEIVQSGLRSIWTVLLRSHHKGVLEHCGSDFYACVEQLSANFTSFPQILEEIVEKTLSILSKGGGQCRNIAFAKILLPIFASIGPIQRAEFISRIISFDYFDQNSESVSICGAALGQTKLHLHQLFLLKELVSTTKFDLMESREKIFQFIMRIVQIAMKKGQTERWRLFSMAGNAFAALLHSIFRHLPAVVPLNNFYTIERQFCDNLLISLRKIRLNLAKKQRSEPSISLLLFPLQRLFVFGNPIENCCSSANQFIVELSSELYQLISLEPSFLLRAQMAHVINQLNGKMPTTQTTKEWHN</sequence>
<name>A0ABD2IER3_9BILA</name>
<dbReference type="EMBL" id="JBICBT010001253">
    <property type="protein sequence ID" value="KAL3076472.1"/>
    <property type="molecule type" value="Genomic_DNA"/>
</dbReference>
<dbReference type="AlphaFoldDB" id="A0ABD2IER3"/>
<gene>
    <name evidence="1" type="ORF">niasHT_039961</name>
</gene>